<keyword evidence="4" id="KW-1185">Reference proteome</keyword>
<protein>
    <recommendedName>
        <fullName evidence="2">RNase H type-1 domain-containing protein</fullName>
    </recommendedName>
</protein>
<dbReference type="PROSITE" id="PS50879">
    <property type="entry name" value="RNASE_H_1"/>
    <property type="match status" value="1"/>
</dbReference>
<feature type="region of interest" description="Disordered" evidence="1">
    <location>
        <begin position="1094"/>
        <end position="1115"/>
    </location>
</feature>
<gene>
    <name evidence="3" type="ORF">AAE3_LOCUS11446</name>
</gene>
<dbReference type="Pfam" id="PF00075">
    <property type="entry name" value="RNase_H"/>
    <property type="match status" value="1"/>
</dbReference>
<accession>A0A8S0WAX9</accession>
<dbReference type="OrthoDB" id="412006at2759"/>
<dbReference type="CDD" id="cd09276">
    <property type="entry name" value="Rnase_HI_RT_non_LTR"/>
    <property type="match status" value="1"/>
</dbReference>
<dbReference type="InterPro" id="IPR005135">
    <property type="entry name" value="Endo/exonuclease/phosphatase"/>
</dbReference>
<dbReference type="Gene3D" id="3.60.10.10">
    <property type="entry name" value="Endonuclease/exonuclease/phosphatase"/>
    <property type="match status" value="1"/>
</dbReference>
<dbReference type="Pfam" id="PF14529">
    <property type="entry name" value="Exo_endo_phos_2"/>
    <property type="match status" value="1"/>
</dbReference>
<evidence type="ECO:0000256" key="1">
    <source>
        <dbReference type="SAM" id="MobiDB-lite"/>
    </source>
</evidence>
<dbReference type="InterPro" id="IPR036691">
    <property type="entry name" value="Endo/exonu/phosph_ase_sf"/>
</dbReference>
<organism evidence="3 4">
    <name type="scientific">Cyclocybe aegerita</name>
    <name type="common">Black poplar mushroom</name>
    <name type="synonym">Agrocybe aegerita</name>
    <dbReference type="NCBI Taxonomy" id="1973307"/>
    <lineage>
        <taxon>Eukaryota</taxon>
        <taxon>Fungi</taxon>
        <taxon>Dikarya</taxon>
        <taxon>Basidiomycota</taxon>
        <taxon>Agaricomycotina</taxon>
        <taxon>Agaricomycetes</taxon>
        <taxon>Agaricomycetidae</taxon>
        <taxon>Agaricales</taxon>
        <taxon>Agaricineae</taxon>
        <taxon>Bolbitiaceae</taxon>
        <taxon>Cyclocybe</taxon>
    </lineage>
</organism>
<reference evidence="3 4" key="1">
    <citation type="submission" date="2020-01" db="EMBL/GenBank/DDBJ databases">
        <authorList>
            <person name="Gupta K D."/>
        </authorList>
    </citation>
    <scope>NUCLEOTIDE SEQUENCE [LARGE SCALE GENOMIC DNA]</scope>
</reference>
<dbReference type="SUPFAM" id="SSF53098">
    <property type="entry name" value="Ribonuclease H-like"/>
    <property type="match status" value="1"/>
</dbReference>
<dbReference type="Proteomes" id="UP000467700">
    <property type="component" value="Unassembled WGS sequence"/>
</dbReference>
<name>A0A8S0WAX9_CYCAE</name>
<evidence type="ECO:0000313" key="4">
    <source>
        <dbReference type="Proteomes" id="UP000467700"/>
    </source>
</evidence>
<dbReference type="EMBL" id="CACVBS010000075">
    <property type="protein sequence ID" value="CAA7269138.1"/>
    <property type="molecule type" value="Genomic_DNA"/>
</dbReference>
<dbReference type="Gene3D" id="3.30.420.10">
    <property type="entry name" value="Ribonuclease H-like superfamily/Ribonuclease H"/>
    <property type="match status" value="1"/>
</dbReference>
<evidence type="ECO:0000313" key="3">
    <source>
        <dbReference type="EMBL" id="CAA7269138.1"/>
    </source>
</evidence>
<dbReference type="InterPro" id="IPR036397">
    <property type="entry name" value="RNaseH_sf"/>
</dbReference>
<dbReference type="GO" id="GO:0003676">
    <property type="term" value="F:nucleic acid binding"/>
    <property type="evidence" value="ECO:0007669"/>
    <property type="project" value="InterPro"/>
</dbReference>
<dbReference type="PANTHER" id="PTHR33481">
    <property type="entry name" value="REVERSE TRANSCRIPTASE"/>
    <property type="match status" value="1"/>
</dbReference>
<proteinExistence type="predicted"/>
<dbReference type="SUPFAM" id="SSF56219">
    <property type="entry name" value="DNase I-like"/>
    <property type="match status" value="1"/>
</dbReference>
<feature type="domain" description="RNase H type-1" evidence="2">
    <location>
        <begin position="969"/>
        <end position="1109"/>
    </location>
</feature>
<dbReference type="InterPro" id="IPR012337">
    <property type="entry name" value="RNaseH-like_sf"/>
</dbReference>
<dbReference type="PANTHER" id="PTHR33481:SF1">
    <property type="entry name" value="ENDONUCLEASE_EXONUCLEASE_PHOSPHATASE DOMAIN-CONTAINING PROTEIN-RELATED"/>
    <property type="match status" value="1"/>
</dbReference>
<dbReference type="GO" id="GO:0004523">
    <property type="term" value="F:RNA-DNA hybrid ribonuclease activity"/>
    <property type="evidence" value="ECO:0007669"/>
    <property type="project" value="InterPro"/>
</dbReference>
<comment type="caution">
    <text evidence="3">The sequence shown here is derived from an EMBL/GenBank/DDBJ whole genome shotgun (WGS) entry which is preliminary data.</text>
</comment>
<dbReference type="InterPro" id="IPR002156">
    <property type="entry name" value="RNaseH_domain"/>
</dbReference>
<feature type="compositionally biased region" description="Basic and acidic residues" evidence="1">
    <location>
        <begin position="1096"/>
        <end position="1108"/>
    </location>
</feature>
<sequence length="1284" mass="147605">MRIWQQNLNKSLPAQLDLLHAANPNDYDILLLQEPHINHLGNTRANTYWTVVYPDRHLRDPKKTRSVMLINKKILTTSWIPIATQSSDITVIQIHGDFGTVRIFNIYNDCQNDNSLDSLANHLHTQEHREHPVAPLWMVWAGDFNRHHPLWDEERNNHLFTTSALEKGQKLIDLLADHWMVMVLPKDIPTLEALSTKDTTQVDNVFCSEGMAKDFDRCDMEPEWRPVCTDHFPIMSTINIQMQSNMPRPRRNFRETDWEEFRQELKKGLEKIERPREFKEGEEEAFESARRELERVVIETIEKVVPMTNPTPYAKRWWTKDLTKMRKEVWKMSHKSYRACHNQANPIHKQYWQVRNEYSQLIKDTKRDHWEEWLEGLDGEEVWTASRLVKGPGGDGGRVRVPTLEIRDGEAGQACTATTNKEKGQLFFETFFPKRSVEVEAGGETTYPRPKWKYKPVTNEQVHRAIQRLKPYKVSKEGSAPNSLFTNNRKILVLYLAPLYRATDTFKIYPAAWKATETPVLRKPGKGNYSVTGAYRPIVLTDGFARILNMCKTEDLAKMAKREGLLPANHFGGRPGHATTNSIHLVVKTIKDAWRLHQCYELQKRGVPKEHVEWVRRRNKGHTTTLVFDDYQSDPFEVEDGLDQGDPKSLILYNANILLIPVRQNGEWAFIFVDDVALVATGKDFEETHKKLKEMMERDEGVLEWATKHNCTFGIEKFQLLDAGRKKVENPLGVRKKVPMPCPTLVIRGQRIKPSTHIKFLGVNIDQELQWKEQGVAVIAKGSDWLAQFQRIAKPAGGVSFKHMRQLYLSVAIPRILYTADIFMTPGRVNGGSRRKGGGIMRAKLTSIQGQIANMIVGGMRSSPHDTAEAYTDLMPFHLMVDKVRFMAALRLATLPATHPLHTAVKSAAKRKVKRHTTPLHDLMHMYKLQPELMEKIKGVQQGPKWAPQVRIQIARSKERAEEEERKRADDDIRIYTDGSGYEGRIGGAAVLYRGGVVKRTLWHRLGKETAHTVYEGEGVGLILAMELIRKEQRRIRAVTVGVDSQAAIQAIPSTKLKPGHYLWDIFHEQIDQVRKIHNDIKITVRWTPGHIGIEGNERADGEAKKGATDGSSPKMQLPIALRKKLPTSKAAVKQHYIMRLKLKAVQKWKQTKRYARLQRFDEEMPAKAYQKLTRQLRRKQATIMYQLRTGHAPLAKHLHQIGKADSPICPNCGEHDKTVEHYLLRCSKHRRTREAMMRRAGLAASSLEALLTERKLLPHLFSYIEATGRLRAVFGRILKNQLD</sequence>
<evidence type="ECO:0000259" key="2">
    <source>
        <dbReference type="PROSITE" id="PS50879"/>
    </source>
</evidence>